<dbReference type="CDD" id="cd06849">
    <property type="entry name" value="lipoyl_domain"/>
    <property type="match status" value="1"/>
</dbReference>
<reference evidence="14" key="1">
    <citation type="submission" date="2020-11" db="EMBL/GenBank/DDBJ databases">
        <authorList>
            <person name="Tran Van P."/>
        </authorList>
    </citation>
    <scope>NUCLEOTIDE SEQUENCE</scope>
</reference>
<dbReference type="PROSITE" id="PS00189">
    <property type="entry name" value="LIPOYL"/>
    <property type="match status" value="1"/>
</dbReference>
<dbReference type="PROSITE" id="PS50968">
    <property type="entry name" value="BIOTINYL_LIPOYL"/>
    <property type="match status" value="1"/>
</dbReference>
<keyword evidence="15" id="KW-1185">Reference proteome</keyword>
<dbReference type="EMBL" id="OC919202">
    <property type="protein sequence ID" value="CAD7650888.1"/>
    <property type="molecule type" value="Genomic_DNA"/>
</dbReference>
<dbReference type="InterPro" id="IPR001078">
    <property type="entry name" value="2-oxoacid_DH_actylTfrase"/>
</dbReference>
<feature type="domain" description="Peripheral subunit-binding (PSBD)" evidence="13">
    <location>
        <begin position="183"/>
        <end position="220"/>
    </location>
</feature>
<comment type="similarity">
    <text evidence="3 10">Belongs to the 2-oxoacid dehydrogenase family.</text>
</comment>
<dbReference type="SUPFAM" id="SSF47005">
    <property type="entry name" value="Peripheral subunit-binding domain of 2-oxo acid dehydrogenase complex"/>
    <property type="match status" value="1"/>
</dbReference>
<dbReference type="GO" id="GO:0016407">
    <property type="term" value="F:acetyltransferase activity"/>
    <property type="evidence" value="ECO:0007669"/>
    <property type="project" value="TreeGrafter"/>
</dbReference>
<dbReference type="PROSITE" id="PS51826">
    <property type="entry name" value="PSBD"/>
    <property type="match status" value="1"/>
</dbReference>
<keyword evidence="4 10" id="KW-0808">Transferase</keyword>
<evidence type="ECO:0000313" key="14">
    <source>
        <dbReference type="EMBL" id="CAD7650888.1"/>
    </source>
</evidence>
<dbReference type="Pfam" id="PF02817">
    <property type="entry name" value="E3_binding"/>
    <property type="match status" value="1"/>
</dbReference>
<dbReference type="Gene3D" id="2.40.50.100">
    <property type="match status" value="1"/>
</dbReference>
<dbReference type="GO" id="GO:0043754">
    <property type="term" value="F:dihydrolipoamide branched chain acyltransferase activity"/>
    <property type="evidence" value="ECO:0007669"/>
    <property type="project" value="UniProtKB-EC"/>
</dbReference>
<dbReference type="SUPFAM" id="SSF52777">
    <property type="entry name" value="CoA-dependent acyltransferases"/>
    <property type="match status" value="1"/>
</dbReference>
<dbReference type="GO" id="GO:0031405">
    <property type="term" value="F:lipoic acid binding"/>
    <property type="evidence" value="ECO:0007669"/>
    <property type="project" value="TreeGrafter"/>
</dbReference>
<dbReference type="InterPro" id="IPR036625">
    <property type="entry name" value="E3-bd_dom_sf"/>
</dbReference>
<dbReference type="GO" id="GO:0005759">
    <property type="term" value="C:mitochondrial matrix"/>
    <property type="evidence" value="ECO:0007669"/>
    <property type="project" value="UniProtKB-SubCell"/>
</dbReference>
<keyword evidence="7" id="KW-0496">Mitochondrion</keyword>
<dbReference type="GO" id="GO:0005829">
    <property type="term" value="C:cytosol"/>
    <property type="evidence" value="ECO:0007669"/>
    <property type="project" value="UniProtKB-ARBA"/>
</dbReference>
<evidence type="ECO:0000256" key="1">
    <source>
        <dbReference type="ARBA" id="ARBA00001938"/>
    </source>
</evidence>
<dbReference type="Gene3D" id="4.10.320.10">
    <property type="entry name" value="E3-binding domain"/>
    <property type="match status" value="1"/>
</dbReference>
<dbReference type="InterPro" id="IPR023213">
    <property type="entry name" value="CAT-like_dom_sf"/>
</dbReference>
<organism evidence="14">
    <name type="scientific">Oppiella nova</name>
    <dbReference type="NCBI Taxonomy" id="334625"/>
    <lineage>
        <taxon>Eukaryota</taxon>
        <taxon>Metazoa</taxon>
        <taxon>Ecdysozoa</taxon>
        <taxon>Arthropoda</taxon>
        <taxon>Chelicerata</taxon>
        <taxon>Arachnida</taxon>
        <taxon>Acari</taxon>
        <taxon>Acariformes</taxon>
        <taxon>Sarcoptiformes</taxon>
        <taxon>Oribatida</taxon>
        <taxon>Brachypylina</taxon>
        <taxon>Oppioidea</taxon>
        <taxon>Oppiidae</taxon>
        <taxon>Oppiella</taxon>
    </lineage>
</organism>
<gene>
    <name evidence="14" type="ORF">ONB1V03_LOCUS8041</name>
</gene>
<dbReference type="FunFam" id="3.30.559.10:FF:000027">
    <property type="entry name" value="Dihydrolipoamide acetyltransferase component of pyruvate dehydrogenase complex"/>
    <property type="match status" value="1"/>
</dbReference>
<feature type="domain" description="Lipoyl-binding" evidence="12">
    <location>
        <begin position="67"/>
        <end position="142"/>
    </location>
</feature>
<dbReference type="FunFam" id="2.40.50.100:FF:000013">
    <property type="entry name" value="Dihydrolipoamide acetyltransferase component of pyruvate dehydrogenase complex"/>
    <property type="match status" value="1"/>
</dbReference>
<name>A0A7R9LZN7_9ACAR</name>
<dbReference type="Pfam" id="PF00198">
    <property type="entry name" value="2-oxoacid_dh"/>
    <property type="match status" value="1"/>
</dbReference>
<sequence length="497" mass="55184">MAFCGKLCWRRSYLNIFNSRKLLVPKSVISSRNLFQVNHRRHDRRPDVTHIHKSWLHLSYNRLAPEVVPFLLSDIGEGIGEVTVKEWYVKVGDNVRQFDSICEVQSDKASVTITSRYDGVIRHIHYEIDGIAKVGKPLVDIEIVSTNEEQMDAVLDEESDKSSNISLSAADDNKSFESTAKVLTTPAVRRLANEHNIRLTDISGTGRDGRILKEDVLTYIENSSKTSVVSTDKSVAKSVDADSDKSKTQPKPTFKVQEEASTVSDKTEPIKGIKKAMTKTMTQSLNIPHMGLGDEIDVSQLVELRAKLKNLFKDRNITLSYMPFFLKAASMALLEYPILNSSVDDKCENITYKASHNIGVAMDTKQGLLVPNIKNVQNLTILEIAEELNRLQEIGAKNLLSSEDMSNGTFTLSNIGSIGGLFGIPVILPPEVAIGALGGIKAVPKFGSDDKTIVKAHTLTVVWRADHRVIDGATICRFSSLWKQYLETPSSMLLQLK</sequence>
<evidence type="ECO:0000256" key="10">
    <source>
        <dbReference type="RuleBase" id="RU003423"/>
    </source>
</evidence>
<feature type="region of interest" description="Disordered" evidence="11">
    <location>
        <begin position="231"/>
        <end position="268"/>
    </location>
</feature>
<comment type="cofactor">
    <cofactor evidence="1 10">
        <name>(R)-lipoate</name>
        <dbReference type="ChEBI" id="CHEBI:83088"/>
    </cofactor>
</comment>
<evidence type="ECO:0000256" key="9">
    <source>
        <dbReference type="ARBA" id="ARBA00051775"/>
    </source>
</evidence>
<evidence type="ECO:0000256" key="3">
    <source>
        <dbReference type="ARBA" id="ARBA00007317"/>
    </source>
</evidence>
<evidence type="ECO:0000256" key="4">
    <source>
        <dbReference type="ARBA" id="ARBA00022679"/>
    </source>
</evidence>
<dbReference type="EMBL" id="CAJPVJ010004377">
    <property type="protein sequence ID" value="CAG2168553.1"/>
    <property type="molecule type" value="Genomic_DNA"/>
</dbReference>
<dbReference type="InterPro" id="IPR050743">
    <property type="entry name" value="2-oxoacid_DH_E2_comp"/>
</dbReference>
<evidence type="ECO:0000256" key="11">
    <source>
        <dbReference type="SAM" id="MobiDB-lite"/>
    </source>
</evidence>
<protein>
    <recommendedName>
        <fullName evidence="10">Dihydrolipoamide acetyltransferase component of pyruvate dehydrogenase complex</fullName>
        <ecNumber evidence="10">2.3.1.-</ecNumber>
    </recommendedName>
</protein>
<dbReference type="SUPFAM" id="SSF51230">
    <property type="entry name" value="Single hybrid motif"/>
    <property type="match status" value="1"/>
</dbReference>
<comment type="subcellular location">
    <subcellularLocation>
        <location evidence="2">Mitochondrion matrix</location>
    </subcellularLocation>
</comment>
<dbReference type="EC" id="2.3.1.-" evidence="10"/>
<evidence type="ECO:0000259" key="13">
    <source>
        <dbReference type="PROSITE" id="PS51826"/>
    </source>
</evidence>
<dbReference type="Pfam" id="PF00364">
    <property type="entry name" value="Biotin_lipoyl"/>
    <property type="match status" value="1"/>
</dbReference>
<evidence type="ECO:0000313" key="15">
    <source>
        <dbReference type="Proteomes" id="UP000728032"/>
    </source>
</evidence>
<keyword evidence="8 10" id="KW-0012">Acyltransferase</keyword>
<evidence type="ECO:0000256" key="5">
    <source>
        <dbReference type="ARBA" id="ARBA00022823"/>
    </source>
</evidence>
<dbReference type="InterPro" id="IPR003016">
    <property type="entry name" value="2-oxoA_DH_lipoyl-BS"/>
</dbReference>
<evidence type="ECO:0000256" key="8">
    <source>
        <dbReference type="ARBA" id="ARBA00023315"/>
    </source>
</evidence>
<dbReference type="FunFam" id="4.10.320.10:FF:000002">
    <property type="entry name" value="Dihydrolipoamide acetyltransferase component of pyruvate dehydrogenase complex"/>
    <property type="match status" value="1"/>
</dbReference>
<dbReference type="PANTHER" id="PTHR43178:SF5">
    <property type="entry name" value="LIPOAMIDE ACYLTRANSFERASE COMPONENT OF BRANCHED-CHAIN ALPHA-KETO ACID DEHYDROGENASE COMPLEX, MITOCHONDRIAL"/>
    <property type="match status" value="1"/>
</dbReference>
<evidence type="ECO:0000256" key="2">
    <source>
        <dbReference type="ARBA" id="ARBA00004305"/>
    </source>
</evidence>
<dbReference type="AlphaFoldDB" id="A0A7R9LZN7"/>
<evidence type="ECO:0000256" key="6">
    <source>
        <dbReference type="ARBA" id="ARBA00022946"/>
    </source>
</evidence>
<dbReference type="InterPro" id="IPR004167">
    <property type="entry name" value="PSBD"/>
</dbReference>
<proteinExistence type="inferred from homology"/>
<dbReference type="Proteomes" id="UP000728032">
    <property type="component" value="Unassembled WGS sequence"/>
</dbReference>
<keyword evidence="5 10" id="KW-0450">Lipoyl</keyword>
<dbReference type="InterPro" id="IPR000089">
    <property type="entry name" value="Biotin_lipoyl"/>
</dbReference>
<dbReference type="OrthoDB" id="202158at2759"/>
<dbReference type="InterPro" id="IPR011053">
    <property type="entry name" value="Single_hybrid_motif"/>
</dbReference>
<dbReference type="Gene3D" id="3.30.559.10">
    <property type="entry name" value="Chloramphenicol acetyltransferase-like domain"/>
    <property type="match status" value="1"/>
</dbReference>
<evidence type="ECO:0000259" key="12">
    <source>
        <dbReference type="PROSITE" id="PS50968"/>
    </source>
</evidence>
<keyword evidence="6" id="KW-0809">Transit peptide</keyword>
<dbReference type="PANTHER" id="PTHR43178">
    <property type="entry name" value="DIHYDROLIPOAMIDE ACETYLTRANSFERASE COMPONENT OF PYRUVATE DEHYDROGENASE COMPLEX"/>
    <property type="match status" value="1"/>
</dbReference>
<accession>A0A7R9LZN7</accession>
<evidence type="ECO:0000256" key="7">
    <source>
        <dbReference type="ARBA" id="ARBA00023128"/>
    </source>
</evidence>
<comment type="catalytic activity">
    <reaction evidence="9">
        <text>N(6)-[(R)-dihydrolipoyl]-L-lysyl-[protein] + 2-methylpropanoyl-CoA = N(6)-[(R)-S(8)-2-methylpropanoyldihydrolipoyl]-L-lysyl-[protein] + CoA</text>
        <dbReference type="Rhea" id="RHEA:18865"/>
        <dbReference type="Rhea" id="RHEA-COMP:10475"/>
        <dbReference type="Rhea" id="RHEA-COMP:10497"/>
        <dbReference type="ChEBI" id="CHEBI:57287"/>
        <dbReference type="ChEBI" id="CHEBI:57338"/>
        <dbReference type="ChEBI" id="CHEBI:83100"/>
        <dbReference type="ChEBI" id="CHEBI:83142"/>
        <dbReference type="EC" id="2.3.1.168"/>
    </reaction>
    <physiologicalReaction direction="left-to-right" evidence="9">
        <dbReference type="Rhea" id="RHEA:18866"/>
    </physiologicalReaction>
</comment>